<evidence type="ECO:0000313" key="3">
    <source>
        <dbReference type="Proteomes" id="UP000292036"/>
    </source>
</evidence>
<organism evidence="2 4">
    <name type="scientific">Rhizobium leguminosarum</name>
    <dbReference type="NCBI Taxonomy" id="384"/>
    <lineage>
        <taxon>Bacteria</taxon>
        <taxon>Pseudomonadati</taxon>
        <taxon>Pseudomonadota</taxon>
        <taxon>Alphaproteobacteria</taxon>
        <taxon>Hyphomicrobiales</taxon>
        <taxon>Rhizobiaceae</taxon>
        <taxon>Rhizobium/Agrobacterium group</taxon>
        <taxon>Rhizobium</taxon>
    </lineage>
</organism>
<dbReference type="GeneID" id="303219093"/>
<protein>
    <submittedName>
        <fullName evidence="2">Uncharacterized protein</fullName>
    </submittedName>
</protein>
<evidence type="ECO:0000313" key="4">
    <source>
        <dbReference type="Proteomes" id="UP000293652"/>
    </source>
</evidence>
<accession>A0A4Q8XPG0</accession>
<evidence type="ECO:0000313" key="1">
    <source>
        <dbReference type="EMBL" id="TAW13798.1"/>
    </source>
</evidence>
<sequence length="122" mass="14024">METIGSCLAPSDRFRILIWSEWWIGMSSEPEKHVDQSSARTAARISASVHQRVDFELRRLEGGKWRLRVISQQALYWMKSMNVGSGEDELYLNLIAANDFLRSVRRHGLTTEYIGPLGRCLL</sequence>
<dbReference type="EMBL" id="SIPS01000010">
    <property type="protein sequence ID" value="TAW13798.1"/>
    <property type="molecule type" value="Genomic_DNA"/>
</dbReference>
<dbReference type="RefSeq" id="WP_130671807.1">
    <property type="nucleotide sequence ID" value="NZ_CP140864.1"/>
</dbReference>
<dbReference type="AlphaFoldDB" id="A0A4Q8XPG0"/>
<name>A0A4Q8XPG0_RHILE</name>
<evidence type="ECO:0000313" key="2">
    <source>
        <dbReference type="EMBL" id="TAX65334.1"/>
    </source>
</evidence>
<dbReference type="EMBL" id="SIPC01000007">
    <property type="protein sequence ID" value="TAX65334.1"/>
    <property type="molecule type" value="Genomic_DNA"/>
</dbReference>
<proteinExistence type="predicted"/>
<dbReference type="Proteomes" id="UP000293652">
    <property type="component" value="Unassembled WGS sequence"/>
</dbReference>
<comment type="caution">
    <text evidence="2">The sequence shown here is derived from an EMBL/GenBank/DDBJ whole genome shotgun (WGS) entry which is preliminary data.</text>
</comment>
<reference evidence="3 4" key="1">
    <citation type="submission" date="2019-02" db="EMBL/GenBank/DDBJ databases">
        <title>The genomic architecture of introgression among sibling species of bacteria.</title>
        <authorList>
            <person name="Cavassim M.I.A."/>
            <person name="Moeskjaer S."/>
            <person name="Moslemi C."/>
            <person name="Fields B."/>
            <person name="Bachmann A."/>
            <person name="Vilhjalmsson B."/>
            <person name="Schierup M.H."/>
            <person name="Young J.P.W."/>
            <person name="Andersen S.U."/>
        </authorList>
    </citation>
    <scope>NUCLEOTIDE SEQUENCE [LARGE SCALE GENOMIC DNA]</scope>
    <source>
        <strain evidence="2 4">SM145A</strain>
        <strain evidence="1 3">SM151B</strain>
    </source>
</reference>
<dbReference type="Proteomes" id="UP000292036">
    <property type="component" value="Unassembled WGS sequence"/>
</dbReference>
<gene>
    <name evidence="2" type="ORF">ELI03_33880</name>
    <name evidence="1" type="ORF">ELI19_34445</name>
</gene>